<dbReference type="EMBL" id="JABBGK010000002">
    <property type="protein sequence ID" value="NML75207.1"/>
    <property type="molecule type" value="Genomic_DNA"/>
</dbReference>
<feature type="chain" id="PRO_5031347289" evidence="2">
    <location>
        <begin position="28"/>
        <end position="183"/>
    </location>
</feature>
<reference evidence="3 4" key="1">
    <citation type="submission" date="2020-04" db="EMBL/GenBank/DDBJ databases">
        <title>Rhizobium sp. S-51 isolated from soil.</title>
        <authorList>
            <person name="Dahal R.H."/>
        </authorList>
    </citation>
    <scope>NUCLEOTIDE SEQUENCE [LARGE SCALE GENOMIC DNA]</scope>
    <source>
        <strain evidence="3 4">S-51</strain>
    </source>
</reference>
<evidence type="ECO:0000313" key="4">
    <source>
        <dbReference type="Proteomes" id="UP000541470"/>
    </source>
</evidence>
<feature type="compositionally biased region" description="Acidic residues" evidence="1">
    <location>
        <begin position="83"/>
        <end position="112"/>
    </location>
</feature>
<feature type="compositionally biased region" description="Basic and acidic residues" evidence="1">
    <location>
        <begin position="113"/>
        <end position="124"/>
    </location>
</feature>
<dbReference type="Proteomes" id="UP000541470">
    <property type="component" value="Unassembled WGS sequence"/>
</dbReference>
<accession>A0A7Y0FW83</accession>
<dbReference type="AlphaFoldDB" id="A0A7Y0FW83"/>
<evidence type="ECO:0000313" key="3">
    <source>
        <dbReference type="EMBL" id="NML75207.1"/>
    </source>
</evidence>
<feature type="compositionally biased region" description="Basic and acidic residues" evidence="1">
    <location>
        <begin position="71"/>
        <end position="82"/>
    </location>
</feature>
<comment type="caution">
    <text evidence="3">The sequence shown here is derived from an EMBL/GenBank/DDBJ whole genome shotgun (WGS) entry which is preliminary data.</text>
</comment>
<feature type="compositionally biased region" description="Acidic residues" evidence="1">
    <location>
        <begin position="59"/>
        <end position="70"/>
    </location>
</feature>
<dbReference type="RefSeq" id="WP_169591890.1">
    <property type="nucleotide sequence ID" value="NZ_JABBGK010000002.1"/>
</dbReference>
<evidence type="ECO:0000256" key="1">
    <source>
        <dbReference type="SAM" id="MobiDB-lite"/>
    </source>
</evidence>
<feature type="signal peptide" evidence="2">
    <location>
        <begin position="1"/>
        <end position="27"/>
    </location>
</feature>
<gene>
    <name evidence="3" type="ORF">HHL25_13825</name>
</gene>
<feature type="region of interest" description="Disordered" evidence="1">
    <location>
        <begin position="40"/>
        <end position="133"/>
    </location>
</feature>
<keyword evidence="4" id="KW-1185">Reference proteome</keyword>
<organism evidence="3 4">
    <name type="scientific">Rhizobium terricola</name>
    <dbReference type="NCBI Taxonomy" id="2728849"/>
    <lineage>
        <taxon>Bacteria</taxon>
        <taxon>Pseudomonadati</taxon>
        <taxon>Pseudomonadota</taxon>
        <taxon>Alphaproteobacteria</taxon>
        <taxon>Hyphomicrobiales</taxon>
        <taxon>Rhizobiaceae</taxon>
        <taxon>Rhizobium/Agrobacterium group</taxon>
        <taxon>Rhizobium</taxon>
    </lineage>
</organism>
<proteinExistence type="predicted"/>
<sequence>MFVILRRHLLVSTAAIFSLTIAPALVAALSAPLGASVVSSALADSDGGGDDHGGGSDDSGSDDSGSDDSGSDDHGSGGHGSDDDGSDDHGSDDDSDDDSSDDSSDDASDDLSDDGHGQKGRNNDTRLVVSDDQLAGLQNGTMVAVDQNGRRLKVEIEQEHNQTEVKIKAPRGSVTAVSIVPAT</sequence>
<keyword evidence="2" id="KW-0732">Signal</keyword>
<name>A0A7Y0FW83_9HYPH</name>
<evidence type="ECO:0000256" key="2">
    <source>
        <dbReference type="SAM" id="SignalP"/>
    </source>
</evidence>
<protein>
    <submittedName>
        <fullName evidence="3">Uncharacterized protein</fullName>
    </submittedName>
</protein>